<keyword evidence="1" id="KW-0812">Transmembrane</keyword>
<proteinExistence type="predicted"/>
<protein>
    <submittedName>
        <fullName evidence="2">Uncharacterized protein</fullName>
    </submittedName>
</protein>
<keyword evidence="3" id="KW-1185">Reference proteome</keyword>
<dbReference type="RefSeq" id="WP_258779442.1">
    <property type="nucleotide sequence ID" value="NZ_JANUGP010000011.1"/>
</dbReference>
<name>A0ABT2B3J1_9ACTN</name>
<evidence type="ECO:0000313" key="2">
    <source>
        <dbReference type="EMBL" id="MCS0602941.1"/>
    </source>
</evidence>
<feature type="transmembrane region" description="Helical" evidence="1">
    <location>
        <begin position="24"/>
        <end position="47"/>
    </location>
</feature>
<gene>
    <name evidence="2" type="ORF">NX794_17235</name>
</gene>
<evidence type="ECO:0000313" key="3">
    <source>
        <dbReference type="Proteomes" id="UP001205612"/>
    </source>
</evidence>
<comment type="caution">
    <text evidence="2">The sequence shown here is derived from an EMBL/GenBank/DDBJ whole genome shotgun (WGS) entry which is preliminary data.</text>
</comment>
<sequence length="59" mass="5874">MAVRHAPGEPGRVALAEETGRGTVAALLAVPGAATLLALSAGAVRVLRDRRPEGSAQTG</sequence>
<reference evidence="2 3" key="1">
    <citation type="submission" date="2022-08" db="EMBL/GenBank/DDBJ databases">
        <authorList>
            <person name="Somphong A."/>
            <person name="Phongsopitanun W."/>
        </authorList>
    </citation>
    <scope>NUCLEOTIDE SEQUENCE [LARGE SCALE GENOMIC DNA]</scope>
    <source>
        <strain evidence="2 3">LP11</strain>
    </source>
</reference>
<keyword evidence="1" id="KW-1133">Transmembrane helix</keyword>
<evidence type="ECO:0000256" key="1">
    <source>
        <dbReference type="SAM" id="Phobius"/>
    </source>
</evidence>
<dbReference type="Proteomes" id="UP001205612">
    <property type="component" value="Unassembled WGS sequence"/>
</dbReference>
<accession>A0ABT2B3J1</accession>
<organism evidence="2 3">
    <name type="scientific">Streptomyces pyxinicus</name>
    <dbReference type="NCBI Taxonomy" id="2970331"/>
    <lineage>
        <taxon>Bacteria</taxon>
        <taxon>Bacillati</taxon>
        <taxon>Actinomycetota</taxon>
        <taxon>Actinomycetes</taxon>
        <taxon>Kitasatosporales</taxon>
        <taxon>Streptomycetaceae</taxon>
        <taxon>Streptomyces</taxon>
    </lineage>
</organism>
<dbReference type="EMBL" id="JANUGP010000011">
    <property type="protein sequence ID" value="MCS0602941.1"/>
    <property type="molecule type" value="Genomic_DNA"/>
</dbReference>
<keyword evidence="1" id="KW-0472">Membrane</keyword>